<dbReference type="SUPFAM" id="SSF88723">
    <property type="entry name" value="PIN domain-like"/>
    <property type="match status" value="1"/>
</dbReference>
<dbReference type="Gene3D" id="3.40.50.1010">
    <property type="entry name" value="5'-nuclease"/>
    <property type="match status" value="1"/>
</dbReference>
<feature type="transmembrane region" description="Helical" evidence="6">
    <location>
        <begin position="89"/>
        <end position="108"/>
    </location>
</feature>
<dbReference type="Pfam" id="PF01850">
    <property type="entry name" value="PIN"/>
    <property type="match status" value="1"/>
</dbReference>
<comment type="cofactor">
    <cofactor evidence="1">
        <name>Mg(2+)</name>
        <dbReference type="ChEBI" id="CHEBI:18420"/>
    </cofactor>
</comment>
<evidence type="ECO:0000256" key="1">
    <source>
        <dbReference type="ARBA" id="ARBA00001946"/>
    </source>
</evidence>
<keyword evidence="9" id="KW-1185">Reference proteome</keyword>
<dbReference type="InterPro" id="IPR052041">
    <property type="entry name" value="Nucleic_acid_metab_PIN/TRAM"/>
</dbReference>
<evidence type="ECO:0000256" key="4">
    <source>
        <dbReference type="ARBA" id="ARBA00022842"/>
    </source>
</evidence>
<evidence type="ECO:0000256" key="2">
    <source>
        <dbReference type="ARBA" id="ARBA00022722"/>
    </source>
</evidence>
<dbReference type="InterPro" id="IPR002792">
    <property type="entry name" value="TRAM_dom"/>
</dbReference>
<evidence type="ECO:0000256" key="5">
    <source>
        <dbReference type="SAM" id="MobiDB-lite"/>
    </source>
</evidence>
<dbReference type="PANTHER" id="PTHR11603:SF147">
    <property type="entry name" value="MEMBRANE PROTEIN"/>
    <property type="match status" value="1"/>
</dbReference>
<name>A0A1G6VJ26_PEPNI</name>
<dbReference type="RefSeq" id="WP_091791519.1">
    <property type="nucleotide sequence ID" value="NZ_FNAF01000004.1"/>
</dbReference>
<feature type="domain" description="TRAM" evidence="7">
    <location>
        <begin position="312"/>
        <end position="378"/>
    </location>
</feature>
<feature type="transmembrane region" description="Helical" evidence="6">
    <location>
        <begin position="120"/>
        <end position="138"/>
    </location>
</feature>
<keyword evidence="6" id="KW-1133">Transmembrane helix</keyword>
<feature type="transmembrane region" description="Helical" evidence="6">
    <location>
        <begin position="5"/>
        <end position="22"/>
    </location>
</feature>
<keyword evidence="4" id="KW-0460">Magnesium</keyword>
<evidence type="ECO:0000313" key="8">
    <source>
        <dbReference type="EMBL" id="SDD53650.1"/>
    </source>
</evidence>
<keyword evidence="6" id="KW-0472">Membrane</keyword>
<feature type="region of interest" description="Disordered" evidence="5">
    <location>
        <begin position="156"/>
        <end position="175"/>
    </location>
</feature>
<dbReference type="PROSITE" id="PS50926">
    <property type="entry name" value="TRAM"/>
    <property type="match status" value="1"/>
</dbReference>
<sequence length="378" mass="41176">MPLKIVRAVLMLFGAVSGYLIGSVGYRELIEPLNIGFLPDFAFMSIAIGFVFSLLFILIGFGIAAPVMDAFIHGTRFLENRLSNVPLRGLVAGTLGLIAGLVVALLMIPAVKTLPLIGDYMPLLITLVLGYLGASLGYRWRDALVALPETVLSHMNKRQERRPRREPSKMAVAEPSAEFLPGTRPKVLDTSVIIDGRIVDIARAGFLEGPLIMTPYVLDELRHIADSGDTLKRNRGRRGLDVLNDLRELDVPVVTLNRDFPEIPEVDAKLVKLAKELNGCVVTNDFNLNKVASFQNVEVLNVNELAGAIKTVVLPGETMQVEIVGRGKGQNQGVGYLDDGTMIVVEGGKDRLGETLPVVVTSVIQTNAGRMIFVRLED</sequence>
<dbReference type="InterPro" id="IPR002716">
    <property type="entry name" value="PIN_dom"/>
</dbReference>
<dbReference type="Pfam" id="PF01938">
    <property type="entry name" value="TRAM"/>
    <property type="match status" value="1"/>
</dbReference>
<evidence type="ECO:0000259" key="7">
    <source>
        <dbReference type="PROSITE" id="PS50926"/>
    </source>
</evidence>
<organism evidence="8 9">
    <name type="scientific">Peptococcus niger</name>
    <dbReference type="NCBI Taxonomy" id="2741"/>
    <lineage>
        <taxon>Bacteria</taxon>
        <taxon>Bacillati</taxon>
        <taxon>Bacillota</taxon>
        <taxon>Clostridia</taxon>
        <taxon>Eubacteriales</taxon>
        <taxon>Peptococcaceae</taxon>
        <taxon>Peptococcus</taxon>
    </lineage>
</organism>
<dbReference type="AlphaFoldDB" id="A0A1G6VJ26"/>
<keyword evidence="6" id="KW-0812">Transmembrane</keyword>
<dbReference type="STRING" id="2741.SAMN04489866_10455"/>
<feature type="transmembrane region" description="Helical" evidence="6">
    <location>
        <begin position="42"/>
        <end position="68"/>
    </location>
</feature>
<evidence type="ECO:0000313" key="9">
    <source>
        <dbReference type="Proteomes" id="UP000198995"/>
    </source>
</evidence>
<keyword evidence="3" id="KW-0378">Hydrolase</keyword>
<dbReference type="SMART" id="SM00670">
    <property type="entry name" value="PINc"/>
    <property type="match status" value="1"/>
</dbReference>
<gene>
    <name evidence="8" type="ORF">SAMN04489866_10455</name>
</gene>
<protein>
    <submittedName>
        <fullName evidence="8">Uncharacterized conserved protein YacL, contains PIN and TRAM domains</fullName>
    </submittedName>
</protein>
<dbReference type="OrthoDB" id="9780734at2"/>
<evidence type="ECO:0000256" key="3">
    <source>
        <dbReference type="ARBA" id="ARBA00022801"/>
    </source>
</evidence>
<dbReference type="Proteomes" id="UP000198995">
    <property type="component" value="Unassembled WGS sequence"/>
</dbReference>
<reference evidence="8 9" key="1">
    <citation type="submission" date="2016-10" db="EMBL/GenBank/DDBJ databases">
        <authorList>
            <person name="de Groot N.N."/>
        </authorList>
    </citation>
    <scope>NUCLEOTIDE SEQUENCE [LARGE SCALE GENOMIC DNA]</scope>
    <source>
        <strain evidence="8 9">DSM 20475</strain>
    </source>
</reference>
<dbReference type="GO" id="GO:0004518">
    <property type="term" value="F:nuclease activity"/>
    <property type="evidence" value="ECO:0007669"/>
    <property type="project" value="UniProtKB-KW"/>
</dbReference>
<dbReference type="CDD" id="cd09877">
    <property type="entry name" value="PIN_YacL-like"/>
    <property type="match status" value="1"/>
</dbReference>
<dbReference type="InterPro" id="IPR029060">
    <property type="entry name" value="PIN-like_dom_sf"/>
</dbReference>
<proteinExistence type="predicted"/>
<dbReference type="PANTHER" id="PTHR11603">
    <property type="entry name" value="AAA FAMILY ATPASE"/>
    <property type="match status" value="1"/>
</dbReference>
<evidence type="ECO:0000256" key="6">
    <source>
        <dbReference type="SAM" id="Phobius"/>
    </source>
</evidence>
<dbReference type="GO" id="GO:0016787">
    <property type="term" value="F:hydrolase activity"/>
    <property type="evidence" value="ECO:0007669"/>
    <property type="project" value="UniProtKB-KW"/>
</dbReference>
<dbReference type="EMBL" id="FNAF01000004">
    <property type="protein sequence ID" value="SDD53650.1"/>
    <property type="molecule type" value="Genomic_DNA"/>
</dbReference>
<accession>A0A1G6VJ26</accession>
<keyword evidence="2" id="KW-0540">Nuclease</keyword>